<accession>A0A8X6QT31</accession>
<reference evidence="1" key="1">
    <citation type="submission" date="2020-08" db="EMBL/GenBank/DDBJ databases">
        <title>Multicomponent nature underlies the extraordinary mechanical properties of spider dragline silk.</title>
        <authorList>
            <person name="Kono N."/>
            <person name="Nakamura H."/>
            <person name="Mori M."/>
            <person name="Yoshida Y."/>
            <person name="Ohtoshi R."/>
            <person name="Malay A.D."/>
            <person name="Moran D.A.P."/>
            <person name="Tomita M."/>
            <person name="Numata K."/>
            <person name="Arakawa K."/>
        </authorList>
    </citation>
    <scope>NUCLEOTIDE SEQUENCE</scope>
</reference>
<dbReference type="AlphaFoldDB" id="A0A8X6QT31"/>
<name>A0A8X6QT31_NEPPI</name>
<dbReference type="EMBL" id="BMAW01085508">
    <property type="protein sequence ID" value="GFU43287.1"/>
    <property type="molecule type" value="Genomic_DNA"/>
</dbReference>
<proteinExistence type="predicted"/>
<dbReference type="Proteomes" id="UP000887013">
    <property type="component" value="Unassembled WGS sequence"/>
</dbReference>
<keyword evidence="2" id="KW-1185">Reference proteome</keyword>
<sequence length="88" mass="10537">MFTRSTQKKSFQSFFEDEKHERRIMQKGWRQYSIPRSAHHDHRQRRYPLMTTRVGAKSCLRLREQVPTDRREWCSVGKRGESPGSGGR</sequence>
<gene>
    <name evidence="1" type="ORF">NPIL_11991</name>
</gene>
<evidence type="ECO:0000313" key="1">
    <source>
        <dbReference type="EMBL" id="GFU43287.1"/>
    </source>
</evidence>
<dbReference type="OrthoDB" id="10335372at2759"/>
<organism evidence="1 2">
    <name type="scientific">Nephila pilipes</name>
    <name type="common">Giant wood spider</name>
    <name type="synonym">Nephila maculata</name>
    <dbReference type="NCBI Taxonomy" id="299642"/>
    <lineage>
        <taxon>Eukaryota</taxon>
        <taxon>Metazoa</taxon>
        <taxon>Ecdysozoa</taxon>
        <taxon>Arthropoda</taxon>
        <taxon>Chelicerata</taxon>
        <taxon>Arachnida</taxon>
        <taxon>Araneae</taxon>
        <taxon>Araneomorphae</taxon>
        <taxon>Entelegynae</taxon>
        <taxon>Araneoidea</taxon>
        <taxon>Nephilidae</taxon>
        <taxon>Nephila</taxon>
    </lineage>
</organism>
<evidence type="ECO:0000313" key="2">
    <source>
        <dbReference type="Proteomes" id="UP000887013"/>
    </source>
</evidence>
<comment type="caution">
    <text evidence="1">The sequence shown here is derived from an EMBL/GenBank/DDBJ whole genome shotgun (WGS) entry which is preliminary data.</text>
</comment>
<protein>
    <submittedName>
        <fullName evidence="1">Uncharacterized protein</fullName>
    </submittedName>
</protein>